<dbReference type="HOGENOM" id="CLU_1441834_0_0_1"/>
<dbReference type="EMBL" id="KN822033">
    <property type="protein sequence ID" value="KIM63664.1"/>
    <property type="molecule type" value="Genomic_DNA"/>
</dbReference>
<evidence type="ECO:0000313" key="2">
    <source>
        <dbReference type="EMBL" id="KIM63664.1"/>
    </source>
</evidence>
<evidence type="ECO:0000256" key="1">
    <source>
        <dbReference type="SAM" id="Phobius"/>
    </source>
</evidence>
<organism evidence="2 3">
    <name type="scientific">Scleroderma citrinum Foug A</name>
    <dbReference type="NCBI Taxonomy" id="1036808"/>
    <lineage>
        <taxon>Eukaryota</taxon>
        <taxon>Fungi</taxon>
        <taxon>Dikarya</taxon>
        <taxon>Basidiomycota</taxon>
        <taxon>Agaricomycotina</taxon>
        <taxon>Agaricomycetes</taxon>
        <taxon>Agaricomycetidae</taxon>
        <taxon>Boletales</taxon>
        <taxon>Sclerodermatineae</taxon>
        <taxon>Sclerodermataceae</taxon>
        <taxon>Scleroderma</taxon>
    </lineage>
</organism>
<protein>
    <submittedName>
        <fullName evidence="2">Uncharacterized protein</fullName>
    </submittedName>
</protein>
<keyword evidence="1" id="KW-0472">Membrane</keyword>
<dbReference type="AlphaFoldDB" id="A0A0C3E5F5"/>
<gene>
    <name evidence="2" type="ORF">SCLCIDRAFT_735570</name>
</gene>
<reference evidence="2 3" key="1">
    <citation type="submission" date="2014-04" db="EMBL/GenBank/DDBJ databases">
        <authorList>
            <consortium name="DOE Joint Genome Institute"/>
            <person name="Kuo A."/>
            <person name="Kohler A."/>
            <person name="Nagy L.G."/>
            <person name="Floudas D."/>
            <person name="Copeland A."/>
            <person name="Barry K.W."/>
            <person name="Cichocki N."/>
            <person name="Veneault-Fourrey C."/>
            <person name="LaButti K."/>
            <person name="Lindquist E.A."/>
            <person name="Lipzen A."/>
            <person name="Lundell T."/>
            <person name="Morin E."/>
            <person name="Murat C."/>
            <person name="Sun H."/>
            <person name="Tunlid A."/>
            <person name="Henrissat B."/>
            <person name="Grigoriev I.V."/>
            <person name="Hibbett D.S."/>
            <person name="Martin F."/>
            <person name="Nordberg H.P."/>
            <person name="Cantor M.N."/>
            <person name="Hua S.X."/>
        </authorList>
    </citation>
    <scope>NUCLEOTIDE SEQUENCE [LARGE SCALE GENOMIC DNA]</scope>
    <source>
        <strain evidence="2 3">Foug A</strain>
    </source>
</reference>
<name>A0A0C3E5F5_9AGAM</name>
<proteinExistence type="predicted"/>
<accession>A0A0C3E5F5</accession>
<sequence length="188" mass="20496">MLATDVVSPCVRGDFAHGYSSDDFTRLMTCSLTYSRVNGQAGLSPKFIQLLMGSSSLLAMFLAPFGILLGPSVVSAWGDSQIARAGEGAEPLDRLTYPRIPPHLLGEDGPHYPFPFGKTEPEVLMISITTATNSAKRLDQSACSLAKRSRRSLAQFQAATSQETGFHFSKMDHCASRFDIGNMFEFYS</sequence>
<keyword evidence="1" id="KW-1133">Transmembrane helix</keyword>
<keyword evidence="1" id="KW-0812">Transmembrane</keyword>
<dbReference type="InParanoid" id="A0A0C3E5F5"/>
<dbReference type="Proteomes" id="UP000053989">
    <property type="component" value="Unassembled WGS sequence"/>
</dbReference>
<keyword evidence="3" id="KW-1185">Reference proteome</keyword>
<evidence type="ECO:0000313" key="3">
    <source>
        <dbReference type="Proteomes" id="UP000053989"/>
    </source>
</evidence>
<reference evidence="3" key="2">
    <citation type="submission" date="2015-01" db="EMBL/GenBank/DDBJ databases">
        <title>Evolutionary Origins and Diversification of the Mycorrhizal Mutualists.</title>
        <authorList>
            <consortium name="DOE Joint Genome Institute"/>
            <consortium name="Mycorrhizal Genomics Consortium"/>
            <person name="Kohler A."/>
            <person name="Kuo A."/>
            <person name="Nagy L.G."/>
            <person name="Floudas D."/>
            <person name="Copeland A."/>
            <person name="Barry K.W."/>
            <person name="Cichocki N."/>
            <person name="Veneault-Fourrey C."/>
            <person name="LaButti K."/>
            <person name="Lindquist E.A."/>
            <person name="Lipzen A."/>
            <person name="Lundell T."/>
            <person name="Morin E."/>
            <person name="Murat C."/>
            <person name="Riley R."/>
            <person name="Ohm R."/>
            <person name="Sun H."/>
            <person name="Tunlid A."/>
            <person name="Henrissat B."/>
            <person name="Grigoriev I.V."/>
            <person name="Hibbett D.S."/>
            <person name="Martin F."/>
        </authorList>
    </citation>
    <scope>NUCLEOTIDE SEQUENCE [LARGE SCALE GENOMIC DNA]</scope>
    <source>
        <strain evidence="3">Foug A</strain>
    </source>
</reference>
<feature type="transmembrane region" description="Helical" evidence="1">
    <location>
        <begin position="47"/>
        <end position="69"/>
    </location>
</feature>